<dbReference type="AlphaFoldDB" id="A0A644XU13"/>
<evidence type="ECO:0000313" key="1">
    <source>
        <dbReference type="EMBL" id="MPM19645.1"/>
    </source>
</evidence>
<accession>A0A644XU13</accession>
<protein>
    <submittedName>
        <fullName evidence="1">Uncharacterized protein</fullName>
    </submittedName>
</protein>
<proteinExistence type="predicted"/>
<organism evidence="1">
    <name type="scientific">bioreactor metagenome</name>
    <dbReference type="NCBI Taxonomy" id="1076179"/>
    <lineage>
        <taxon>unclassified sequences</taxon>
        <taxon>metagenomes</taxon>
        <taxon>ecological metagenomes</taxon>
    </lineage>
</organism>
<gene>
    <name evidence="1" type="ORF">SDC9_66071</name>
</gene>
<comment type="caution">
    <text evidence="1">The sequence shown here is derived from an EMBL/GenBank/DDBJ whole genome shotgun (WGS) entry which is preliminary data.</text>
</comment>
<name>A0A644XU13_9ZZZZ</name>
<reference evidence="1" key="1">
    <citation type="submission" date="2019-08" db="EMBL/GenBank/DDBJ databases">
        <authorList>
            <person name="Kucharzyk K."/>
            <person name="Murdoch R.W."/>
            <person name="Higgins S."/>
            <person name="Loffler F."/>
        </authorList>
    </citation>
    <scope>NUCLEOTIDE SEQUENCE</scope>
</reference>
<dbReference type="EMBL" id="VSSQ01003214">
    <property type="protein sequence ID" value="MPM19645.1"/>
    <property type="molecule type" value="Genomic_DNA"/>
</dbReference>
<sequence>MKIYNHNPDLFLKNILVVNSINLRTLQSIAFHLHLHLFIDIDISRTDVDELRHVIHNQLSINKNILEDKSFKVMVETPKIDLCYFDFLRNYTKEYVSYVMNGWGVLDYHLLVNSFERNQSIEIIIGYLLDSASYRSIFLTRRLEEWRKNLDLIRNLAERAKWFDSIKKIETAKYIFLKNDRRKYLDAFMKNREIFFLDEKINPHEKEMIFLEIRARYNLQISRETNPKKQCNFSINPDAYKLMERLRKKSRLKKSEFIEAIFSPEHEDVLLKLIEQKKCPKNISKQPISELFG</sequence>